<keyword evidence="3" id="KW-1185">Reference proteome</keyword>
<gene>
    <name evidence="2" type="ORF">BOH66_14745</name>
</gene>
<dbReference type="EMBL" id="CP018762">
    <property type="protein sequence ID" value="APZ35363.1"/>
    <property type="molecule type" value="Genomic_DNA"/>
</dbReference>
<dbReference type="PANTHER" id="PTHR21015:SF22">
    <property type="entry name" value="GLYCOSYLTRANSFERASE"/>
    <property type="match status" value="1"/>
</dbReference>
<evidence type="ECO:0000313" key="3">
    <source>
        <dbReference type="Proteomes" id="UP000187185"/>
    </source>
</evidence>
<sequence>MLGRAAATGIAGMREEAPMKVLLLTADFGGNVPPTIAVADALARRGAQVEVAGLAPGRTALTQVPFPPATAIDAREAGRGLRRARPMARLMLGRSTSEAAVALVAERRPDAVAVDCMTLAPLRGALESGVPVAVLFHTFSTFWTGSFDRGAVAALFRMLGLRPHTLWDRAAARLVLTDAELDPGRDDPASAGFEWTGTTETGVAARGGGGSRPRVLVALSSTDWPGMLPVYRRIVEALGSLPVDAVVTTAGVDLGGELVGRANVEVRGWVAHEQLLPEIDLVIGHGGHSTTMKVLAHGIPLLILPINPTADQHFIGGLIEDAGLGRRLAKSASPARIRETVTEMLGDDAISARAAQLGRRLRAQPAGADVAAGRILAIGG</sequence>
<proteinExistence type="predicted"/>
<dbReference type="AlphaFoldDB" id="A0A1P8UB81"/>
<dbReference type="PANTHER" id="PTHR21015">
    <property type="entry name" value="UDP-N-ACETYLGLUCOSAMINE--N-ACETYLMURAMYL-(PENTAPEPTIDE) PYROPHOSPHORYL-UNDECAPRENOL N-ACETYLGLUCOSAMINE TRANSFERASE 1"/>
    <property type="match status" value="1"/>
</dbReference>
<evidence type="ECO:0000313" key="2">
    <source>
        <dbReference type="EMBL" id="APZ35363.1"/>
    </source>
</evidence>
<feature type="domain" description="Erythromycin biosynthesis protein CIII-like C-terminal" evidence="1">
    <location>
        <begin position="262"/>
        <end position="372"/>
    </location>
</feature>
<dbReference type="OrthoDB" id="6620093at2"/>
<organism evidence="2 3">
    <name type="scientific">Microbacterium aurum</name>
    <dbReference type="NCBI Taxonomy" id="36805"/>
    <lineage>
        <taxon>Bacteria</taxon>
        <taxon>Bacillati</taxon>
        <taxon>Actinomycetota</taxon>
        <taxon>Actinomycetes</taxon>
        <taxon>Micrococcales</taxon>
        <taxon>Microbacteriaceae</taxon>
        <taxon>Microbacterium</taxon>
    </lineage>
</organism>
<dbReference type="Proteomes" id="UP000187185">
    <property type="component" value="Chromosome"/>
</dbReference>
<dbReference type="InterPro" id="IPR002213">
    <property type="entry name" value="UDP_glucos_trans"/>
</dbReference>
<accession>A0A1P8UB81</accession>
<name>A0A1P8UB81_9MICO</name>
<protein>
    <recommendedName>
        <fullName evidence="1">Erythromycin biosynthesis protein CIII-like C-terminal domain-containing protein</fullName>
    </recommendedName>
</protein>
<dbReference type="RefSeq" id="WP_076691732.1">
    <property type="nucleotide sequence ID" value="NZ_CP018762.1"/>
</dbReference>
<dbReference type="InterPro" id="IPR010610">
    <property type="entry name" value="EryCIII-like_C"/>
</dbReference>
<dbReference type="SUPFAM" id="SSF53756">
    <property type="entry name" value="UDP-Glycosyltransferase/glycogen phosphorylase"/>
    <property type="match status" value="1"/>
</dbReference>
<reference evidence="2 3" key="1">
    <citation type="submission" date="2016-12" db="EMBL/GenBank/DDBJ databases">
        <title>Complete genome sequence of Microbacterium aurum KACC 15219.</title>
        <authorList>
            <person name="Jung Y."/>
            <person name="Shin J.-H."/>
            <person name="Lee Y.-J."/>
            <person name="Yi H."/>
            <person name="Bahn Y.-S."/>
            <person name="Kim J.F."/>
            <person name="Lee D.-W."/>
        </authorList>
    </citation>
    <scope>NUCLEOTIDE SEQUENCE [LARGE SCALE GENOMIC DNA]</scope>
    <source>
        <strain evidence="2 3">KACC 15219</strain>
    </source>
</reference>
<dbReference type="Gene3D" id="3.40.50.2000">
    <property type="entry name" value="Glycogen Phosphorylase B"/>
    <property type="match status" value="2"/>
</dbReference>
<evidence type="ECO:0000259" key="1">
    <source>
        <dbReference type="Pfam" id="PF06722"/>
    </source>
</evidence>
<dbReference type="GO" id="GO:0016758">
    <property type="term" value="F:hexosyltransferase activity"/>
    <property type="evidence" value="ECO:0007669"/>
    <property type="project" value="UniProtKB-ARBA"/>
</dbReference>
<dbReference type="Pfam" id="PF06722">
    <property type="entry name" value="EryCIII-like_C"/>
    <property type="match status" value="1"/>
</dbReference>
<dbReference type="CDD" id="cd03784">
    <property type="entry name" value="GT1_Gtf-like"/>
    <property type="match status" value="1"/>
</dbReference>
<dbReference type="GO" id="GO:0008194">
    <property type="term" value="F:UDP-glycosyltransferase activity"/>
    <property type="evidence" value="ECO:0007669"/>
    <property type="project" value="InterPro"/>
</dbReference>
<dbReference type="KEGG" id="maur:BOH66_14745"/>